<name>A0A560AP34_AZOBR</name>
<dbReference type="Pfam" id="PF12146">
    <property type="entry name" value="Hydrolase_4"/>
    <property type="match status" value="1"/>
</dbReference>
<dbReference type="RefSeq" id="WP_145679312.1">
    <property type="nucleotide sequence ID" value="NZ_VITF01000016.1"/>
</dbReference>
<protein>
    <recommendedName>
        <fullName evidence="1">Serine aminopeptidase S33 domain-containing protein</fullName>
    </recommendedName>
</protein>
<dbReference type="Proteomes" id="UP000316083">
    <property type="component" value="Unassembled WGS sequence"/>
</dbReference>
<organism evidence="2 3">
    <name type="scientific">Azospirillum brasilense</name>
    <dbReference type="NCBI Taxonomy" id="192"/>
    <lineage>
        <taxon>Bacteria</taxon>
        <taxon>Pseudomonadati</taxon>
        <taxon>Pseudomonadota</taxon>
        <taxon>Alphaproteobacteria</taxon>
        <taxon>Rhodospirillales</taxon>
        <taxon>Azospirillaceae</taxon>
        <taxon>Azospirillum</taxon>
    </lineage>
</organism>
<dbReference type="SUPFAM" id="SSF53474">
    <property type="entry name" value="alpha/beta-Hydrolases"/>
    <property type="match status" value="1"/>
</dbReference>
<dbReference type="InterPro" id="IPR029058">
    <property type="entry name" value="AB_hydrolase_fold"/>
</dbReference>
<proteinExistence type="predicted"/>
<dbReference type="Gene3D" id="3.40.50.1820">
    <property type="entry name" value="alpha/beta hydrolase"/>
    <property type="match status" value="1"/>
</dbReference>
<reference evidence="2 3" key="1">
    <citation type="submission" date="2019-06" db="EMBL/GenBank/DDBJ databases">
        <title>Genomic Encyclopedia of Type Strains, Phase IV (KMG-V): Genome sequencing to study the core and pangenomes of soil and plant-associated prokaryotes.</title>
        <authorList>
            <person name="Whitman W."/>
        </authorList>
    </citation>
    <scope>NUCLEOTIDE SEQUENCE [LARGE SCALE GENOMIC DNA]</scope>
    <source>
        <strain evidence="2 3">BR 11796</strain>
    </source>
</reference>
<gene>
    <name evidence="2" type="ORF">FBZ82_116121</name>
</gene>
<dbReference type="PANTHER" id="PTHR12277">
    <property type="entry name" value="ALPHA/BETA HYDROLASE DOMAIN-CONTAINING PROTEIN"/>
    <property type="match status" value="1"/>
</dbReference>
<dbReference type="AlphaFoldDB" id="A0A560AP34"/>
<sequence>MKILIAILAVGATLYAVALLLAYVAQDRLIFPAIPVAQTPEEAGVGDMAVVSLRTGDGLDLQGWYKAPTVLEKPTLLLFHGNGETVAWNGHIARALIDAGYGVFMAEYRGYGGNPGKPSETGLYEDGRAALDFLEAAGARVVLHGYSLGSGIAVQLATERRVEAVILAAPYTSIADISVRMLPFLPVRSLLRHPFDSVSKIGRVEAPVLIYHGTLDRVIPPDHSRRLFESAKTPKRFVALEGAGHVGLWASGGEAAVLSFLGTLPAMMSDGADRAL</sequence>
<accession>A0A560AP34</accession>
<dbReference type="InterPro" id="IPR022742">
    <property type="entry name" value="Hydrolase_4"/>
</dbReference>
<comment type="caution">
    <text evidence="2">The sequence shown here is derived from an EMBL/GenBank/DDBJ whole genome shotgun (WGS) entry which is preliminary data.</text>
</comment>
<evidence type="ECO:0000313" key="2">
    <source>
        <dbReference type="EMBL" id="TWA62108.1"/>
    </source>
</evidence>
<dbReference type="PANTHER" id="PTHR12277:SF81">
    <property type="entry name" value="PROTEIN ABHD13"/>
    <property type="match status" value="1"/>
</dbReference>
<evidence type="ECO:0000259" key="1">
    <source>
        <dbReference type="Pfam" id="PF12146"/>
    </source>
</evidence>
<feature type="domain" description="Serine aminopeptidase S33" evidence="1">
    <location>
        <begin position="74"/>
        <end position="178"/>
    </location>
</feature>
<evidence type="ECO:0000313" key="3">
    <source>
        <dbReference type="Proteomes" id="UP000316083"/>
    </source>
</evidence>
<dbReference type="EMBL" id="VITF01000016">
    <property type="protein sequence ID" value="TWA62108.1"/>
    <property type="molecule type" value="Genomic_DNA"/>
</dbReference>